<dbReference type="EMBL" id="QGMF01001085">
    <property type="protein sequence ID" value="TVY13158.1"/>
    <property type="molecule type" value="Genomic_DNA"/>
</dbReference>
<proteinExistence type="inferred from homology"/>
<dbReference type="GO" id="GO:0005634">
    <property type="term" value="C:nucleus"/>
    <property type="evidence" value="ECO:0007669"/>
    <property type="project" value="TreeGrafter"/>
</dbReference>
<dbReference type="PANTHER" id="PTHR13082">
    <property type="entry name" value="SAP18"/>
    <property type="match status" value="1"/>
</dbReference>
<reference evidence="2 3" key="1">
    <citation type="submission" date="2018-05" db="EMBL/GenBank/DDBJ databases">
        <title>Whole genome sequencing for identification of molecular markers to develop diagnostic detection tools for the regulated plant pathogen Lachnellula willkommii.</title>
        <authorList>
            <person name="Giroux E."/>
            <person name="Bilodeau G."/>
        </authorList>
    </citation>
    <scope>NUCLEOTIDE SEQUENCE [LARGE SCALE GENOMIC DNA]</scope>
    <source>
        <strain evidence="2 3">CBS 203.66</strain>
    </source>
</reference>
<dbReference type="OrthoDB" id="440566at2759"/>
<dbReference type="AlphaFoldDB" id="A0A8T9AZI3"/>
<comment type="caution">
    <text evidence="2">The sequence shown here is derived from an EMBL/GenBank/DDBJ whole genome shotgun (WGS) entry which is preliminary data.</text>
</comment>
<sequence>MAVAPAKVDREQTTPFYLKLFYRSGGFHRINEFSSSSELPPHLQIYTWQTCTLRELSHLLTAALPSLLPDPAIGTRLAFRLIYPDTRNAGPGTGAARFMTKELGSIVIGDGGPGILPDEEEAGIVAGGPVAGPLGGEPDKTLQDARFVIGDYVSCAILPPLPNGGVVPRRRGRARGGFGGGRPQIGGDFGGRGGGGGFGGPRENGFALYRLVSGEEGREYLRGLQEEGGVVLEEVLGEVLGAEGVDIEGYKFDDTNTRTTNNCKRNGTLDGFSKSHSKGHIPIARQVSQGISGIPPVTISLQFESIDHIRPIL</sequence>
<dbReference type="InterPro" id="IPR042534">
    <property type="entry name" value="SAP18_sf"/>
</dbReference>
<gene>
    <name evidence="2" type="primary">SAP18</name>
    <name evidence="2" type="ORF">LARI1_G008712</name>
</gene>
<comment type="similarity">
    <text evidence="1">Belongs to the SAP18 family.</text>
</comment>
<organism evidence="2 3">
    <name type="scientific">Lachnellula arida</name>
    <dbReference type="NCBI Taxonomy" id="1316785"/>
    <lineage>
        <taxon>Eukaryota</taxon>
        <taxon>Fungi</taxon>
        <taxon>Dikarya</taxon>
        <taxon>Ascomycota</taxon>
        <taxon>Pezizomycotina</taxon>
        <taxon>Leotiomycetes</taxon>
        <taxon>Helotiales</taxon>
        <taxon>Lachnaceae</taxon>
        <taxon>Lachnellula</taxon>
    </lineage>
</organism>
<evidence type="ECO:0000256" key="1">
    <source>
        <dbReference type="ARBA" id="ARBA00009143"/>
    </source>
</evidence>
<dbReference type="Gene3D" id="3.10.20.550">
    <property type="entry name" value="ASAP complex, SAP18 subunit"/>
    <property type="match status" value="1"/>
</dbReference>
<dbReference type="Proteomes" id="UP000469559">
    <property type="component" value="Unassembled WGS sequence"/>
</dbReference>
<dbReference type="Pfam" id="PF06487">
    <property type="entry name" value="SAP18"/>
    <property type="match status" value="1"/>
</dbReference>
<evidence type="ECO:0000313" key="3">
    <source>
        <dbReference type="Proteomes" id="UP000469559"/>
    </source>
</evidence>
<dbReference type="InterPro" id="IPR010516">
    <property type="entry name" value="SAP18"/>
</dbReference>
<dbReference type="PANTHER" id="PTHR13082:SF0">
    <property type="entry name" value="HISTONE DEACETYLASE COMPLEX SUBUNIT SAP18"/>
    <property type="match status" value="1"/>
</dbReference>
<evidence type="ECO:0000313" key="2">
    <source>
        <dbReference type="EMBL" id="TVY13158.1"/>
    </source>
</evidence>
<name>A0A8T9AZI3_9HELO</name>
<accession>A0A8T9AZI3</accession>
<protein>
    <submittedName>
        <fullName evidence="2">Histone deacetylase complex subunit SAP18</fullName>
    </submittedName>
</protein>
<keyword evidence="3" id="KW-1185">Reference proteome</keyword>